<sequence>MANCLADSLANHAIKEDGVKCNSFVIDSDEDLQVLFHYRHQFSDVRTHEILAKLGDVFNVCWCLFIYVLVIAPGKVLVTSPSFTADLKRDGDGQIDDIRSFGQLAIVIVGIPFMIPVSGEGGEPDAIKDVLRDDDNVEPTMIDEDSNNDLWRSIPVGGGVTSSSKIQQYPSHFSTLDLEVMT</sequence>
<comment type="caution">
    <text evidence="1">The sequence shown here is derived from an EMBL/GenBank/DDBJ whole genome shotgun (WGS) entry which is preliminary data.</text>
</comment>
<proteinExistence type="predicted"/>
<keyword evidence="2" id="KW-1185">Reference proteome</keyword>
<reference evidence="1 2" key="1">
    <citation type="submission" date="2019-01" db="EMBL/GenBank/DDBJ databases">
        <title>Sequencing of cultivated peanut Arachis hypogaea provides insights into genome evolution and oil improvement.</title>
        <authorList>
            <person name="Chen X."/>
        </authorList>
    </citation>
    <scope>NUCLEOTIDE SEQUENCE [LARGE SCALE GENOMIC DNA]</scope>
    <source>
        <strain evidence="2">cv. Fuhuasheng</strain>
        <tissue evidence="1">Leaves</tissue>
    </source>
</reference>
<dbReference type="Proteomes" id="UP000289738">
    <property type="component" value="Chromosome B08"/>
</dbReference>
<organism evidence="1 2">
    <name type="scientific">Arachis hypogaea</name>
    <name type="common">Peanut</name>
    <dbReference type="NCBI Taxonomy" id="3818"/>
    <lineage>
        <taxon>Eukaryota</taxon>
        <taxon>Viridiplantae</taxon>
        <taxon>Streptophyta</taxon>
        <taxon>Embryophyta</taxon>
        <taxon>Tracheophyta</taxon>
        <taxon>Spermatophyta</taxon>
        <taxon>Magnoliopsida</taxon>
        <taxon>eudicotyledons</taxon>
        <taxon>Gunneridae</taxon>
        <taxon>Pentapetalae</taxon>
        <taxon>rosids</taxon>
        <taxon>fabids</taxon>
        <taxon>Fabales</taxon>
        <taxon>Fabaceae</taxon>
        <taxon>Papilionoideae</taxon>
        <taxon>50 kb inversion clade</taxon>
        <taxon>dalbergioids sensu lato</taxon>
        <taxon>Dalbergieae</taxon>
        <taxon>Pterocarpus clade</taxon>
        <taxon>Arachis</taxon>
    </lineage>
</organism>
<gene>
    <name evidence="1" type="ORF">Ahy_B08g093674</name>
</gene>
<accession>A0A444Y6W9</accession>
<name>A0A444Y6W9_ARAHY</name>
<dbReference type="AlphaFoldDB" id="A0A444Y6W9"/>
<protein>
    <submittedName>
        <fullName evidence="1">Uncharacterized protein</fullName>
    </submittedName>
</protein>
<evidence type="ECO:0000313" key="2">
    <source>
        <dbReference type="Proteomes" id="UP000289738"/>
    </source>
</evidence>
<dbReference type="EMBL" id="SDMP01000018">
    <property type="protein sequence ID" value="RYQ97596.1"/>
    <property type="molecule type" value="Genomic_DNA"/>
</dbReference>
<evidence type="ECO:0000313" key="1">
    <source>
        <dbReference type="EMBL" id="RYQ97596.1"/>
    </source>
</evidence>